<proteinExistence type="predicted"/>
<dbReference type="Gene3D" id="3.10.180.10">
    <property type="entry name" value="2,3-Dihydroxybiphenyl 1,2-Dioxygenase, domain 1"/>
    <property type="match status" value="1"/>
</dbReference>
<name>A0A7Y9LB58_9ACTN</name>
<reference evidence="2 3" key="1">
    <citation type="submission" date="2020-07" db="EMBL/GenBank/DDBJ databases">
        <title>Sequencing the genomes of 1000 actinobacteria strains.</title>
        <authorList>
            <person name="Klenk H.-P."/>
        </authorList>
    </citation>
    <scope>NUCLEOTIDE SEQUENCE [LARGE SCALE GENOMIC DNA]</scope>
    <source>
        <strain evidence="2 3">DSM 22083</strain>
    </source>
</reference>
<evidence type="ECO:0000313" key="3">
    <source>
        <dbReference type="Proteomes" id="UP000569914"/>
    </source>
</evidence>
<gene>
    <name evidence="2" type="ORF">BKA15_000810</name>
</gene>
<comment type="caution">
    <text evidence="2">The sequence shown here is derived from an EMBL/GenBank/DDBJ whole genome shotgun (WGS) entry which is preliminary data.</text>
</comment>
<dbReference type="EMBL" id="JACCBU010000001">
    <property type="protein sequence ID" value="NYE69481.1"/>
    <property type="molecule type" value="Genomic_DNA"/>
</dbReference>
<protein>
    <submittedName>
        <fullName evidence="2">Putative enzyme related to lactoylglutathione lyase</fullName>
    </submittedName>
</protein>
<dbReference type="AlphaFoldDB" id="A0A7Y9LB58"/>
<sequence length="70" mass="7666">MSELTTKQPAGTPTWIDLGIPDLDRAMTFYGAFFGWEFDVGPRRAAWPVTTQDPLDDQDRSALPTPPAAG</sequence>
<accession>A0A7Y9LB58</accession>
<evidence type="ECO:0000313" key="2">
    <source>
        <dbReference type="EMBL" id="NYE69481.1"/>
    </source>
</evidence>
<evidence type="ECO:0000256" key="1">
    <source>
        <dbReference type="SAM" id="MobiDB-lite"/>
    </source>
</evidence>
<dbReference type="SUPFAM" id="SSF54593">
    <property type="entry name" value="Glyoxalase/Bleomycin resistance protein/Dihydroxybiphenyl dioxygenase"/>
    <property type="match status" value="1"/>
</dbReference>
<feature type="region of interest" description="Disordered" evidence="1">
    <location>
        <begin position="48"/>
        <end position="70"/>
    </location>
</feature>
<keyword evidence="2" id="KW-0456">Lyase</keyword>
<dbReference type="GO" id="GO:0016829">
    <property type="term" value="F:lyase activity"/>
    <property type="evidence" value="ECO:0007669"/>
    <property type="project" value="UniProtKB-KW"/>
</dbReference>
<keyword evidence="3" id="KW-1185">Reference proteome</keyword>
<organism evidence="2 3">
    <name type="scientific">Microlunatus parietis</name>
    <dbReference type="NCBI Taxonomy" id="682979"/>
    <lineage>
        <taxon>Bacteria</taxon>
        <taxon>Bacillati</taxon>
        <taxon>Actinomycetota</taxon>
        <taxon>Actinomycetes</taxon>
        <taxon>Propionibacteriales</taxon>
        <taxon>Propionibacteriaceae</taxon>
        <taxon>Microlunatus</taxon>
    </lineage>
</organism>
<dbReference type="Proteomes" id="UP000569914">
    <property type="component" value="Unassembled WGS sequence"/>
</dbReference>
<dbReference type="RefSeq" id="WP_218871056.1">
    <property type="nucleotide sequence ID" value="NZ_JACCBU010000001.1"/>
</dbReference>
<dbReference type="InterPro" id="IPR029068">
    <property type="entry name" value="Glyas_Bleomycin-R_OHBP_Dase"/>
</dbReference>